<dbReference type="EMBL" id="JACHFD010000004">
    <property type="protein sequence ID" value="MBB5350965.1"/>
    <property type="molecule type" value="Genomic_DNA"/>
</dbReference>
<dbReference type="PANTHER" id="PTHR36842:SF1">
    <property type="entry name" value="PROTEIN TOLB"/>
    <property type="match status" value="1"/>
</dbReference>
<dbReference type="AlphaFoldDB" id="A0A840UYZ8"/>
<dbReference type="InterPro" id="IPR011042">
    <property type="entry name" value="6-blade_b-propeller_TolB-like"/>
</dbReference>
<gene>
    <name evidence="2" type="ORF">HNR46_001199</name>
</gene>
<organism evidence="2 3">
    <name type="scientific">Haloferula luteola</name>
    <dbReference type="NCBI Taxonomy" id="595692"/>
    <lineage>
        <taxon>Bacteria</taxon>
        <taxon>Pseudomonadati</taxon>
        <taxon>Verrucomicrobiota</taxon>
        <taxon>Verrucomicrobiia</taxon>
        <taxon>Verrucomicrobiales</taxon>
        <taxon>Verrucomicrobiaceae</taxon>
        <taxon>Haloferula</taxon>
    </lineage>
</organism>
<sequence length="249" mass="26924">MKTPRLLLLALAATLPPATAELLTNNAYPDQNPQISDSLIVWEAQPDGADTEIMVHYQGETRQLTDNTGDDTAVALSGSTLVWQSWDGTDWELWGYNAASDMLLQLTDNTVDDTDPHIAGDHLVYTTVDGGDTEIATLSLGLLIPEIAEMKVTPQALKLTSRGKWVNLRLSLDDKSLLDEGIDPDTVRILGSVTANQISSRYGNLFIRVDRAEFSAALEGHSGATEIDLVAQTYSGSTIVATDTIKVIP</sequence>
<evidence type="ECO:0000313" key="3">
    <source>
        <dbReference type="Proteomes" id="UP000557717"/>
    </source>
</evidence>
<protein>
    <submittedName>
        <fullName evidence="2">Uncharacterized protein</fullName>
    </submittedName>
</protein>
<accession>A0A840UYZ8</accession>
<keyword evidence="3" id="KW-1185">Reference proteome</keyword>
<dbReference type="Gene3D" id="2.120.10.30">
    <property type="entry name" value="TolB, C-terminal domain"/>
    <property type="match status" value="1"/>
</dbReference>
<feature type="chain" id="PRO_5032808177" evidence="1">
    <location>
        <begin position="21"/>
        <end position="249"/>
    </location>
</feature>
<dbReference type="Proteomes" id="UP000557717">
    <property type="component" value="Unassembled WGS sequence"/>
</dbReference>
<reference evidence="2 3" key="1">
    <citation type="submission" date="2020-08" db="EMBL/GenBank/DDBJ databases">
        <title>Genomic Encyclopedia of Type Strains, Phase IV (KMG-IV): sequencing the most valuable type-strain genomes for metagenomic binning, comparative biology and taxonomic classification.</title>
        <authorList>
            <person name="Goeker M."/>
        </authorList>
    </citation>
    <scope>NUCLEOTIDE SEQUENCE [LARGE SCALE GENOMIC DNA]</scope>
    <source>
        <strain evidence="2 3">YC6886</strain>
    </source>
</reference>
<dbReference type="RefSeq" id="WP_184016706.1">
    <property type="nucleotide sequence ID" value="NZ_JACHFD010000004.1"/>
</dbReference>
<name>A0A840UYZ8_9BACT</name>
<feature type="signal peptide" evidence="1">
    <location>
        <begin position="1"/>
        <end position="20"/>
    </location>
</feature>
<comment type="caution">
    <text evidence="2">The sequence shown here is derived from an EMBL/GenBank/DDBJ whole genome shotgun (WGS) entry which is preliminary data.</text>
</comment>
<dbReference type="SUPFAM" id="SSF69304">
    <property type="entry name" value="Tricorn protease N-terminal domain"/>
    <property type="match status" value="1"/>
</dbReference>
<keyword evidence="1" id="KW-0732">Signal</keyword>
<proteinExistence type="predicted"/>
<evidence type="ECO:0000256" key="1">
    <source>
        <dbReference type="SAM" id="SignalP"/>
    </source>
</evidence>
<evidence type="ECO:0000313" key="2">
    <source>
        <dbReference type="EMBL" id="MBB5350965.1"/>
    </source>
</evidence>
<dbReference type="PANTHER" id="PTHR36842">
    <property type="entry name" value="PROTEIN TOLB HOMOLOG"/>
    <property type="match status" value="1"/>
</dbReference>